<keyword evidence="7" id="KW-1133">Transmembrane helix</keyword>
<dbReference type="PANTHER" id="PTHR45671:SF12">
    <property type="entry name" value="MITOCHONDRIAL PHOSPHATE CARRIER PROTEIN"/>
    <property type="match status" value="1"/>
</dbReference>
<reference evidence="12" key="1">
    <citation type="submission" date="2021-01" db="EMBL/GenBank/DDBJ databases">
        <authorList>
            <person name="Corre E."/>
            <person name="Pelletier E."/>
            <person name="Niang G."/>
            <person name="Scheremetjew M."/>
            <person name="Finn R."/>
            <person name="Kale V."/>
            <person name="Holt S."/>
            <person name="Cochrane G."/>
            <person name="Meng A."/>
            <person name="Brown T."/>
            <person name="Cohen L."/>
        </authorList>
    </citation>
    <scope>NUCLEOTIDE SEQUENCE</scope>
    <source>
        <strain evidence="12">CCMP3107</strain>
    </source>
</reference>
<keyword evidence="6" id="KW-0999">Mitochondrion inner membrane</keyword>
<gene>
    <name evidence="12" type="ORF">HAKA00212_LOCUS20098</name>
</gene>
<dbReference type="InterPro" id="IPR018108">
    <property type="entry name" value="MCP_transmembrane"/>
</dbReference>
<evidence type="ECO:0000256" key="4">
    <source>
        <dbReference type="ARBA" id="ARBA00022692"/>
    </source>
</evidence>
<accession>A0A6V2T953</accession>
<dbReference type="InterPro" id="IPR023395">
    <property type="entry name" value="MCP_dom_sf"/>
</dbReference>
<organism evidence="12">
    <name type="scientific">Heterosigma akashiwo</name>
    <name type="common">Chromophytic alga</name>
    <name type="synonym">Heterosigma carterae</name>
    <dbReference type="NCBI Taxonomy" id="2829"/>
    <lineage>
        <taxon>Eukaryota</taxon>
        <taxon>Sar</taxon>
        <taxon>Stramenopiles</taxon>
        <taxon>Ochrophyta</taxon>
        <taxon>Raphidophyceae</taxon>
        <taxon>Chattonellales</taxon>
        <taxon>Chattonellaceae</taxon>
        <taxon>Heterosigma</taxon>
    </lineage>
</organism>
<keyword evidence="9 10" id="KW-0472">Membrane</keyword>
<dbReference type="InterPro" id="IPR044677">
    <property type="entry name" value="SLC25A3/Pic2/Mir1-like"/>
</dbReference>
<evidence type="ECO:0000256" key="7">
    <source>
        <dbReference type="ARBA" id="ARBA00022989"/>
    </source>
</evidence>
<evidence type="ECO:0000256" key="1">
    <source>
        <dbReference type="ARBA" id="ARBA00004448"/>
    </source>
</evidence>
<evidence type="ECO:0000256" key="9">
    <source>
        <dbReference type="ARBA" id="ARBA00023136"/>
    </source>
</evidence>
<evidence type="ECO:0000256" key="8">
    <source>
        <dbReference type="ARBA" id="ARBA00023128"/>
    </source>
</evidence>
<dbReference type="GO" id="GO:1990547">
    <property type="term" value="P:mitochondrial phosphate ion transmembrane transport"/>
    <property type="evidence" value="ECO:0007669"/>
    <property type="project" value="InterPro"/>
</dbReference>
<dbReference type="EMBL" id="HBIU01044633">
    <property type="protein sequence ID" value="CAE0641270.1"/>
    <property type="molecule type" value="Transcribed_RNA"/>
</dbReference>
<protein>
    <recommendedName>
        <fullName evidence="13">Mitochondrial phosphate carrier protein</fullName>
    </recommendedName>
</protein>
<proteinExistence type="inferred from homology"/>
<evidence type="ECO:0000256" key="5">
    <source>
        <dbReference type="ARBA" id="ARBA00022737"/>
    </source>
</evidence>
<feature type="repeat" description="Solcar" evidence="10">
    <location>
        <begin position="308"/>
        <end position="392"/>
    </location>
</feature>
<keyword evidence="8" id="KW-0496">Mitochondrion</keyword>
<dbReference type="PROSITE" id="PS50920">
    <property type="entry name" value="SOLCAR"/>
    <property type="match status" value="3"/>
</dbReference>
<keyword evidence="3" id="KW-0813">Transport</keyword>
<evidence type="ECO:0000256" key="11">
    <source>
        <dbReference type="SAM" id="SignalP"/>
    </source>
</evidence>
<dbReference type="GO" id="GO:0005743">
    <property type="term" value="C:mitochondrial inner membrane"/>
    <property type="evidence" value="ECO:0007669"/>
    <property type="project" value="UniProtKB-SubCell"/>
</dbReference>
<evidence type="ECO:0000256" key="2">
    <source>
        <dbReference type="ARBA" id="ARBA00006375"/>
    </source>
</evidence>
<sequence length="612" mass="64712">MGFIIQRPGELLGLSILLLSGILFGSHGFNQSPAVVSHRSSFTCTDPQSGHCRRRSTVLAANSEGIDRREFITKSALAGAAVGLGIISAPPGCEASETLMWKRSREFSFLSEEEAREIDLLYPPAFREYLSRFLLNYDSSFKEWWESRAAMLPEDLEAEQAARQEMNNFGAFQSSIFYGLQEFCIEEGPEKLGALLAVKYATNQDAIMHLSQVLSFINGANQPSGTIKDLLDRQKSAPPRTAQSRGSTSPFLQLLPPTLAPVLLEQEGGRYAAPSFAVPGAPAALPWALPAAVASAAPPAREAALDAKVYALFAAGGAFGCTLTHLAVVPLDVVKTRLQTAPGRYANLADGVRTIYREEGGAMLLQGAAPTMVGYLWYGLTVYPGYEFFKRLYVALAGPAGDAAYHTPLVLAAGASATFFACLGVCPAEAVRIRAVADPGFAPSGAAALRRIVAEEGPGQLYAGFRPLLVRQVVFGMMKFFVFDSFADAVFAAYPELAQGAATALGVSLLSGLVAGVASCVVSQPADTVLSTINKQEGTSIPQAVAQIWGERGPGGFFLGLGSRCAWSGAVISGQFLLYDLAKQVLGVAPPDLTLNLDALASAVGDLAPAVL</sequence>
<dbReference type="GO" id="GO:0005315">
    <property type="term" value="F:phosphate transmembrane transporter activity"/>
    <property type="evidence" value="ECO:0007669"/>
    <property type="project" value="InterPro"/>
</dbReference>
<name>A0A6V2T953_HETAK</name>
<dbReference type="Gene3D" id="1.50.40.10">
    <property type="entry name" value="Mitochondrial carrier domain"/>
    <property type="match status" value="2"/>
</dbReference>
<keyword evidence="11" id="KW-0732">Signal</keyword>
<dbReference type="Pfam" id="PF00153">
    <property type="entry name" value="Mito_carr"/>
    <property type="match status" value="3"/>
</dbReference>
<dbReference type="AlphaFoldDB" id="A0A6V2T953"/>
<evidence type="ECO:0000313" key="12">
    <source>
        <dbReference type="EMBL" id="CAE0641270.1"/>
    </source>
</evidence>
<evidence type="ECO:0000256" key="10">
    <source>
        <dbReference type="PROSITE-ProRule" id="PRU00282"/>
    </source>
</evidence>
<keyword evidence="4 10" id="KW-0812">Transmembrane</keyword>
<feature type="repeat" description="Solcar" evidence="10">
    <location>
        <begin position="503"/>
        <end position="585"/>
    </location>
</feature>
<feature type="signal peptide" evidence="11">
    <location>
        <begin position="1"/>
        <end position="28"/>
    </location>
</feature>
<feature type="chain" id="PRO_5030161010" description="Mitochondrial phosphate carrier protein" evidence="11">
    <location>
        <begin position="29"/>
        <end position="612"/>
    </location>
</feature>
<feature type="repeat" description="Solcar" evidence="10">
    <location>
        <begin position="405"/>
        <end position="489"/>
    </location>
</feature>
<dbReference type="NCBIfam" id="TIGR01409">
    <property type="entry name" value="TAT_signal_seq"/>
    <property type="match status" value="1"/>
</dbReference>
<evidence type="ECO:0000256" key="3">
    <source>
        <dbReference type="ARBA" id="ARBA00022448"/>
    </source>
</evidence>
<dbReference type="InterPro" id="IPR019546">
    <property type="entry name" value="TAT_signal_bac_arc"/>
</dbReference>
<evidence type="ECO:0000256" key="6">
    <source>
        <dbReference type="ARBA" id="ARBA00022792"/>
    </source>
</evidence>
<comment type="subcellular location">
    <subcellularLocation>
        <location evidence="1">Mitochondrion inner membrane</location>
        <topology evidence="1">Multi-pass membrane protein</topology>
    </subcellularLocation>
</comment>
<keyword evidence="5" id="KW-0677">Repeat</keyword>
<dbReference type="SUPFAM" id="SSF103506">
    <property type="entry name" value="Mitochondrial carrier"/>
    <property type="match status" value="1"/>
</dbReference>
<comment type="similarity">
    <text evidence="2">Belongs to the mitochondrial carrier (TC 2.A.29) family.</text>
</comment>
<dbReference type="PANTHER" id="PTHR45671">
    <property type="entry name" value="SOLUTE CARRIER FAMILY 25 (MITOCHONDRIAL CARRIER PHOSPHATE CARRIER), MEMBER 3, LIKE-RELATED-RELATED"/>
    <property type="match status" value="1"/>
</dbReference>
<evidence type="ECO:0008006" key="13">
    <source>
        <dbReference type="Google" id="ProtNLM"/>
    </source>
</evidence>